<organism evidence="1">
    <name type="scientific">Siphoviridae sp. ctlQ13</name>
    <dbReference type="NCBI Taxonomy" id="2825648"/>
    <lineage>
        <taxon>Viruses</taxon>
        <taxon>Duplodnaviria</taxon>
        <taxon>Heunggongvirae</taxon>
        <taxon>Uroviricota</taxon>
        <taxon>Caudoviricetes</taxon>
    </lineage>
</organism>
<evidence type="ECO:0000313" key="1">
    <source>
        <dbReference type="EMBL" id="DAE16270.1"/>
    </source>
</evidence>
<reference evidence="1" key="1">
    <citation type="journal article" date="2021" name="Proc. Natl. Acad. Sci. U.S.A.">
        <title>A Catalog of Tens of Thousands of Viruses from Human Metagenomes Reveals Hidden Associations with Chronic Diseases.</title>
        <authorList>
            <person name="Tisza M.J."/>
            <person name="Buck C.B."/>
        </authorList>
    </citation>
    <scope>NUCLEOTIDE SEQUENCE</scope>
    <source>
        <strain evidence="1">CtlQ13</strain>
    </source>
</reference>
<name>A0A8S5QA71_9CAUD</name>
<accession>A0A8S5QA71</accession>
<protein>
    <submittedName>
        <fullName evidence="1">Uncharacterized protein</fullName>
    </submittedName>
</protein>
<sequence length="121" mass="13735">MIFSSMEHVIKWAHTTIGLPCSTEVQKNTPDEFLLVDRTGGEMDYPHDSPEYTISIWTRSSARSEQVAHELAIALKVTPPTDRNINAVFTPNVFSYGKQEGDFVVWQVTFSMSVNIKDERN</sequence>
<proteinExistence type="predicted"/>
<dbReference type="EMBL" id="BK015619">
    <property type="protein sequence ID" value="DAE16270.1"/>
    <property type="molecule type" value="Genomic_DNA"/>
</dbReference>